<dbReference type="PROSITE" id="PS51257">
    <property type="entry name" value="PROKAR_LIPOPROTEIN"/>
    <property type="match status" value="1"/>
</dbReference>
<evidence type="ECO:0000259" key="6">
    <source>
        <dbReference type="Pfam" id="PF07980"/>
    </source>
</evidence>
<keyword evidence="9" id="KW-1185">Reference proteome</keyword>
<name>A0A4R6SSW9_9SPHI</name>
<organism evidence="8 9">
    <name type="scientific">Pedobacter metabolipauper</name>
    <dbReference type="NCBI Taxonomy" id="425513"/>
    <lineage>
        <taxon>Bacteria</taxon>
        <taxon>Pseudomonadati</taxon>
        <taxon>Bacteroidota</taxon>
        <taxon>Sphingobacteriia</taxon>
        <taxon>Sphingobacteriales</taxon>
        <taxon>Sphingobacteriaceae</taxon>
        <taxon>Pedobacter</taxon>
    </lineage>
</organism>
<evidence type="ECO:0000313" key="9">
    <source>
        <dbReference type="Proteomes" id="UP000295620"/>
    </source>
</evidence>
<protein>
    <submittedName>
        <fullName evidence="8">SusD-like starch-binding protein associating with outer membrane</fullName>
    </submittedName>
</protein>
<evidence type="ECO:0000259" key="7">
    <source>
        <dbReference type="Pfam" id="PF14322"/>
    </source>
</evidence>
<comment type="similarity">
    <text evidence="2">Belongs to the SusD family.</text>
</comment>
<dbReference type="GO" id="GO:0009279">
    <property type="term" value="C:cell outer membrane"/>
    <property type="evidence" value="ECO:0007669"/>
    <property type="project" value="UniProtKB-SubCell"/>
</dbReference>
<evidence type="ECO:0000256" key="3">
    <source>
        <dbReference type="ARBA" id="ARBA00022729"/>
    </source>
</evidence>
<gene>
    <name evidence="8" type="ORF">ATK78_3621</name>
</gene>
<dbReference type="EMBL" id="SNYC01000006">
    <property type="protein sequence ID" value="TDQ07495.1"/>
    <property type="molecule type" value="Genomic_DNA"/>
</dbReference>
<proteinExistence type="inferred from homology"/>
<comment type="subcellular location">
    <subcellularLocation>
        <location evidence="1">Cell outer membrane</location>
    </subcellularLocation>
</comment>
<accession>A0A4R6SSW9</accession>
<feature type="domain" description="RagB/SusD" evidence="6">
    <location>
        <begin position="337"/>
        <end position="456"/>
    </location>
</feature>
<dbReference type="OrthoDB" id="697229at2"/>
<keyword evidence="4" id="KW-0472">Membrane</keyword>
<evidence type="ECO:0000256" key="4">
    <source>
        <dbReference type="ARBA" id="ARBA00023136"/>
    </source>
</evidence>
<dbReference type="SUPFAM" id="SSF48452">
    <property type="entry name" value="TPR-like"/>
    <property type="match status" value="1"/>
</dbReference>
<dbReference type="InterPro" id="IPR033985">
    <property type="entry name" value="SusD-like_N"/>
</dbReference>
<feature type="domain" description="SusD-like N-terminal" evidence="7">
    <location>
        <begin position="96"/>
        <end position="227"/>
    </location>
</feature>
<evidence type="ECO:0000256" key="2">
    <source>
        <dbReference type="ARBA" id="ARBA00006275"/>
    </source>
</evidence>
<reference evidence="8 9" key="1">
    <citation type="submission" date="2019-03" db="EMBL/GenBank/DDBJ databases">
        <title>Genomic Encyclopedia of Archaeal and Bacterial Type Strains, Phase II (KMG-II): from individual species to whole genera.</title>
        <authorList>
            <person name="Goeker M."/>
        </authorList>
    </citation>
    <scope>NUCLEOTIDE SEQUENCE [LARGE SCALE GENOMIC DNA]</scope>
    <source>
        <strain evidence="8 9">DSM 19035</strain>
    </source>
</reference>
<keyword evidence="5" id="KW-0998">Cell outer membrane</keyword>
<evidence type="ECO:0000256" key="5">
    <source>
        <dbReference type="ARBA" id="ARBA00023237"/>
    </source>
</evidence>
<dbReference type="AlphaFoldDB" id="A0A4R6SSW9"/>
<dbReference type="InterPro" id="IPR011990">
    <property type="entry name" value="TPR-like_helical_dom_sf"/>
</dbReference>
<keyword evidence="3" id="KW-0732">Signal</keyword>
<dbReference type="Pfam" id="PF07980">
    <property type="entry name" value="SusD_RagB"/>
    <property type="match status" value="1"/>
</dbReference>
<evidence type="ECO:0000313" key="8">
    <source>
        <dbReference type="EMBL" id="TDQ07495.1"/>
    </source>
</evidence>
<sequence length="456" mass="51235">MKNYKYKIIQLFTCCLLFAGCDKYLDITPKGKTLLNTVDDYDKWLNDEVLYLGLAQPSNVFNYYGDNVDYAGITTPALTSTELVYTWAPQPILDLNLAPLFWGEHYAKINLYNTVVIGVDNAIGGTTSKKKSLKAEAILGRSLEYFYLLNEYGKPYDAATAGQDLAVPFLTSNDVTQIVPPRSTVAEIYQRLIDDLNAAIPDLPEDNSGNRIRGSRAGAYSVLARLYFYARNYSEAQKNAELALANSRSVMIDYNGTLPSTNMLAYHPDVVYGRMVIGSAGTTLDFIRSFASNDLRVRKLYSSTDGYKFLTRGSASYYPAQITPVFTYTNTGTSVQEMKLIAAECAARANNLTVALQHLDEIRKNRFATASYVKYSSTIQEDVIQEILMERSHELPFNGLRWFDMRRLDKENRMGTVNRYNAQGDVVATLPPHSDKYTLQIPLQVLSYNPDMPQNP</sequence>
<dbReference type="Proteomes" id="UP000295620">
    <property type="component" value="Unassembled WGS sequence"/>
</dbReference>
<dbReference type="Pfam" id="PF14322">
    <property type="entry name" value="SusD-like_3"/>
    <property type="match status" value="1"/>
</dbReference>
<dbReference type="RefSeq" id="WP_133577460.1">
    <property type="nucleotide sequence ID" value="NZ_SNYC01000006.1"/>
</dbReference>
<evidence type="ECO:0000256" key="1">
    <source>
        <dbReference type="ARBA" id="ARBA00004442"/>
    </source>
</evidence>
<comment type="caution">
    <text evidence="8">The sequence shown here is derived from an EMBL/GenBank/DDBJ whole genome shotgun (WGS) entry which is preliminary data.</text>
</comment>
<dbReference type="Gene3D" id="1.25.40.390">
    <property type="match status" value="2"/>
</dbReference>
<dbReference type="InterPro" id="IPR012944">
    <property type="entry name" value="SusD_RagB_dom"/>
</dbReference>